<feature type="transmembrane region" description="Helical" evidence="9">
    <location>
        <begin position="38"/>
        <end position="59"/>
    </location>
</feature>
<evidence type="ECO:0000256" key="9">
    <source>
        <dbReference type="SAM" id="Phobius"/>
    </source>
</evidence>
<feature type="transmembrane region" description="Helical" evidence="9">
    <location>
        <begin position="237"/>
        <end position="257"/>
    </location>
</feature>
<keyword evidence="2" id="KW-1003">Cell membrane</keyword>
<feature type="transmembrane region" description="Helical" evidence="9">
    <location>
        <begin position="143"/>
        <end position="164"/>
    </location>
</feature>
<dbReference type="SUPFAM" id="SSF52266">
    <property type="entry name" value="SGNH hydrolase"/>
    <property type="match status" value="1"/>
</dbReference>
<feature type="compositionally biased region" description="Polar residues" evidence="8">
    <location>
        <begin position="430"/>
        <end position="445"/>
    </location>
</feature>
<gene>
    <name evidence="11" type="ORF">RU93_GL000951</name>
</gene>
<evidence type="ECO:0000256" key="1">
    <source>
        <dbReference type="ARBA" id="ARBA00004651"/>
    </source>
</evidence>
<dbReference type="Pfam" id="PF01757">
    <property type="entry name" value="Acyl_transf_3"/>
    <property type="match status" value="1"/>
</dbReference>
<comment type="caution">
    <text evidence="11">The sequence shown here is derived from an EMBL/GenBank/DDBJ whole genome shotgun (WGS) entry which is preliminary data.</text>
</comment>
<feature type="transmembrane region" description="Helical" evidence="9">
    <location>
        <begin position="263"/>
        <end position="284"/>
    </location>
</feature>
<feature type="region of interest" description="Disordered" evidence="8">
    <location>
        <begin position="426"/>
        <end position="447"/>
    </location>
</feature>
<name>A0A1L8QW35_9ENTE</name>
<dbReference type="PANTHER" id="PTHR23028">
    <property type="entry name" value="ACETYLTRANSFERASE"/>
    <property type="match status" value="1"/>
</dbReference>
<dbReference type="RefSeq" id="WP_071873897.1">
    <property type="nucleotide sequence ID" value="NZ_JBHSHF010000012.1"/>
</dbReference>
<feature type="transmembrane region" description="Helical" evidence="9">
    <location>
        <begin position="386"/>
        <end position="407"/>
    </location>
</feature>
<evidence type="ECO:0000313" key="12">
    <source>
        <dbReference type="Proteomes" id="UP000182149"/>
    </source>
</evidence>
<evidence type="ECO:0000313" key="11">
    <source>
        <dbReference type="EMBL" id="OJG11718.1"/>
    </source>
</evidence>
<reference evidence="11 12" key="1">
    <citation type="submission" date="2014-12" db="EMBL/GenBank/DDBJ databases">
        <title>Draft genome sequences of 29 type strains of Enterococci.</title>
        <authorList>
            <person name="Zhong Z."/>
            <person name="Sun Z."/>
            <person name="Liu W."/>
            <person name="Zhang W."/>
            <person name="Zhang H."/>
        </authorList>
    </citation>
    <scope>NUCLEOTIDE SEQUENCE [LARGE SCALE GENOMIC DNA]</scope>
    <source>
        <strain evidence="11 12">DSM 17690</strain>
    </source>
</reference>
<dbReference type="GO" id="GO:0009103">
    <property type="term" value="P:lipopolysaccharide biosynthetic process"/>
    <property type="evidence" value="ECO:0007669"/>
    <property type="project" value="TreeGrafter"/>
</dbReference>
<keyword evidence="7 11" id="KW-0012">Acyltransferase</keyword>
<dbReference type="PANTHER" id="PTHR23028:SF53">
    <property type="entry name" value="ACYL_TRANSF_3 DOMAIN-CONTAINING PROTEIN"/>
    <property type="match status" value="1"/>
</dbReference>
<keyword evidence="6 9" id="KW-0472">Membrane</keyword>
<comment type="subcellular location">
    <subcellularLocation>
        <location evidence="1">Cell membrane</location>
        <topology evidence="1">Multi-pass membrane protein</topology>
    </subcellularLocation>
</comment>
<feature type="transmembrane region" description="Helical" evidence="9">
    <location>
        <begin position="80"/>
        <end position="98"/>
    </location>
</feature>
<keyword evidence="5 9" id="KW-1133">Transmembrane helix</keyword>
<accession>A0A1L8QW35</accession>
<dbReference type="STRING" id="328396.RU93_GL000951"/>
<evidence type="ECO:0000256" key="6">
    <source>
        <dbReference type="ARBA" id="ARBA00023136"/>
    </source>
</evidence>
<proteinExistence type="predicted"/>
<feature type="transmembrane region" description="Helical" evidence="9">
    <location>
        <begin position="12"/>
        <end position="32"/>
    </location>
</feature>
<dbReference type="Proteomes" id="UP000182149">
    <property type="component" value="Unassembled WGS sequence"/>
</dbReference>
<dbReference type="CDD" id="cd01840">
    <property type="entry name" value="SGNH_hydrolase_yrhL_like"/>
    <property type="match status" value="1"/>
</dbReference>
<evidence type="ECO:0000256" key="2">
    <source>
        <dbReference type="ARBA" id="ARBA00022475"/>
    </source>
</evidence>
<evidence type="ECO:0000256" key="7">
    <source>
        <dbReference type="ARBA" id="ARBA00023315"/>
    </source>
</evidence>
<dbReference type="GO" id="GO:0016747">
    <property type="term" value="F:acyltransferase activity, transferring groups other than amino-acyl groups"/>
    <property type="evidence" value="ECO:0007669"/>
    <property type="project" value="InterPro"/>
</dbReference>
<dbReference type="Gene3D" id="3.40.50.1110">
    <property type="entry name" value="SGNH hydrolase"/>
    <property type="match status" value="1"/>
</dbReference>
<dbReference type="GO" id="GO:0005886">
    <property type="term" value="C:plasma membrane"/>
    <property type="evidence" value="ECO:0007669"/>
    <property type="project" value="UniProtKB-SubCell"/>
</dbReference>
<feature type="transmembrane region" description="Helical" evidence="9">
    <location>
        <begin position="176"/>
        <end position="195"/>
    </location>
</feature>
<organism evidence="11 12">
    <name type="scientific">Enterococcus aquimarinus</name>
    <dbReference type="NCBI Taxonomy" id="328396"/>
    <lineage>
        <taxon>Bacteria</taxon>
        <taxon>Bacillati</taxon>
        <taxon>Bacillota</taxon>
        <taxon>Bacilli</taxon>
        <taxon>Lactobacillales</taxon>
        <taxon>Enterococcaceae</taxon>
        <taxon>Enterococcus</taxon>
    </lineage>
</organism>
<feature type="domain" description="Acyltransferase 3" evidence="10">
    <location>
        <begin position="13"/>
        <end position="346"/>
    </location>
</feature>
<evidence type="ECO:0000256" key="5">
    <source>
        <dbReference type="ARBA" id="ARBA00022989"/>
    </source>
</evidence>
<dbReference type="OrthoDB" id="9796461at2"/>
<dbReference type="InterPro" id="IPR002656">
    <property type="entry name" value="Acyl_transf_3_dom"/>
</dbReference>
<sequence>MENKQQHKRRYISGLDGLRSLAVIGVIFYHLMPENMRGGYLGVPVFFVISGYLITDGLRQEWQINEKIQFKQFYLRRIRRLYPALVTLLIVSAAYITLFQRNLLNNLKGIVFSSLFYVNNWWQIRQGYSYFDRFGNESPFTHLWSLAVEGQNYLIWPIICFLLLKFVKNKSTIIKIIFGGTLISALMMVLLFQPGSDPTRVYYGTDTRLFSLWLGSLLAFVWPTAQLRSQIPKEAKKVLNLSGGVSLVLLALGFFFLDARYSFIYYGGFYLISLLACVMVAVTAHPGANWNRWLTNPLFTYIGKRSYSLYLYQFPVMIFYEAKVKNIADHRWLHTVIELVIIFLLSEWSYRFVEKPGREWTFKGMLRKLKETVKMRGFTAQAVKQWGILLVVLISLMGLIIAPTNTLTAEQEAFQQKIEENQKIAEETKSQTNQPNEAIDTTETSGEIPENIATLMTRYQLTEEQVRQGQQLELTAFGDSVMLGATSNLQEVFPSVVVDAVIGRQLYNSLEEIKQLKKEGLLKKNVLLGLGSNGLATEAQFDDLMTEIGDRQVYLINTRVPTQRWQNEVNALFDQMATKYENITLINWYQASDGQPDWFREDQVHPSEQGLIEYTGLIARNVLLP</sequence>
<evidence type="ECO:0000256" key="8">
    <source>
        <dbReference type="SAM" id="MobiDB-lite"/>
    </source>
</evidence>
<evidence type="ECO:0000256" key="4">
    <source>
        <dbReference type="ARBA" id="ARBA00022692"/>
    </source>
</evidence>
<keyword evidence="12" id="KW-1185">Reference proteome</keyword>
<dbReference type="InterPro" id="IPR036514">
    <property type="entry name" value="SGNH_hydro_sf"/>
</dbReference>
<dbReference type="EMBL" id="JXKD01000002">
    <property type="protein sequence ID" value="OJG11718.1"/>
    <property type="molecule type" value="Genomic_DNA"/>
</dbReference>
<evidence type="ECO:0000259" key="10">
    <source>
        <dbReference type="Pfam" id="PF01757"/>
    </source>
</evidence>
<dbReference type="InterPro" id="IPR050879">
    <property type="entry name" value="Acyltransferase_3"/>
</dbReference>
<keyword evidence="3 11" id="KW-0808">Transferase</keyword>
<dbReference type="AlphaFoldDB" id="A0A1L8QW35"/>
<protein>
    <submittedName>
        <fullName evidence="11">Acyltransferase</fullName>
    </submittedName>
</protein>
<feature type="transmembrane region" description="Helical" evidence="9">
    <location>
        <begin position="207"/>
        <end position="225"/>
    </location>
</feature>
<evidence type="ECO:0000256" key="3">
    <source>
        <dbReference type="ARBA" id="ARBA00022679"/>
    </source>
</evidence>
<keyword evidence="4 9" id="KW-0812">Transmembrane</keyword>